<dbReference type="Pfam" id="PF08885">
    <property type="entry name" value="GSCFA"/>
    <property type="match status" value="1"/>
</dbReference>
<organism evidence="2 3">
    <name type="scientific">Aestuariispira insulae</name>
    <dbReference type="NCBI Taxonomy" id="1461337"/>
    <lineage>
        <taxon>Bacteria</taxon>
        <taxon>Pseudomonadati</taxon>
        <taxon>Pseudomonadota</taxon>
        <taxon>Alphaproteobacteria</taxon>
        <taxon>Rhodospirillales</taxon>
        <taxon>Kiloniellaceae</taxon>
        <taxon>Aestuariispira</taxon>
    </lineage>
</organism>
<sequence length="354" mass="38931">MNPYETYPSRQFWRSAVAQADLDHMADLWRPKVAGLAELPTVTAGSCFAQNIARNLVARGLEWLDCEPVPEGMDPESAAERGYGVFSFRTGNIYTVALLNQWLEWALAGQEPPREIWMEEGAYFDPFRPGLDGAGFNSPEAVHAAREITLQAIRDAVEKAGLFVFTMGLTEAWLNDAGGYVYPVCPGTVRGRFDPDRHRMHNYGCGEMLELMHRSLELMRSVNPDIRILLTVSPQPLTATATDDHALSANTYTKSALRAVAGELAQAHDYVDYFPSYELVTAYPFKGRAFGDNLRTVTKDGIAEVMALFFDGLACGPETLSASSGLAAAKPGGDQPPEDDVICDDAILEYYQSL</sequence>
<evidence type="ECO:0000313" key="2">
    <source>
        <dbReference type="EMBL" id="RED45830.1"/>
    </source>
</evidence>
<comment type="caution">
    <text evidence="2">The sequence shown here is derived from an EMBL/GenBank/DDBJ whole genome shotgun (WGS) entry which is preliminary data.</text>
</comment>
<evidence type="ECO:0000313" key="3">
    <source>
        <dbReference type="Proteomes" id="UP000256845"/>
    </source>
</evidence>
<dbReference type="EMBL" id="QRDW01000011">
    <property type="protein sequence ID" value="RED45830.1"/>
    <property type="molecule type" value="Genomic_DNA"/>
</dbReference>
<dbReference type="Proteomes" id="UP000256845">
    <property type="component" value="Unassembled WGS sequence"/>
</dbReference>
<protein>
    <submittedName>
        <fullName evidence="2">GSCFA family protein</fullName>
    </submittedName>
</protein>
<proteinExistence type="predicted"/>
<reference evidence="2 3" key="1">
    <citation type="submission" date="2018-07" db="EMBL/GenBank/DDBJ databases">
        <title>Genomic Encyclopedia of Type Strains, Phase III (KMG-III): the genomes of soil and plant-associated and newly described type strains.</title>
        <authorList>
            <person name="Whitman W."/>
        </authorList>
    </citation>
    <scope>NUCLEOTIDE SEQUENCE [LARGE SCALE GENOMIC DNA]</scope>
    <source>
        <strain evidence="2 3">CECT 8488</strain>
    </source>
</reference>
<gene>
    <name evidence="2" type="ORF">DFP90_11177</name>
</gene>
<dbReference type="InterPro" id="IPR014982">
    <property type="entry name" value="GSCFA"/>
</dbReference>
<dbReference type="AlphaFoldDB" id="A0A3D9H8K5"/>
<accession>A0A3D9H8K5</accession>
<feature type="domain" description="GSCFA" evidence="1">
    <location>
        <begin position="42"/>
        <end position="309"/>
    </location>
</feature>
<keyword evidence="3" id="KW-1185">Reference proteome</keyword>
<evidence type="ECO:0000259" key="1">
    <source>
        <dbReference type="Pfam" id="PF08885"/>
    </source>
</evidence>
<name>A0A3D9H8K5_9PROT</name>
<dbReference type="RefSeq" id="WP_115938421.1">
    <property type="nucleotide sequence ID" value="NZ_QRDW01000011.1"/>
</dbReference>
<dbReference type="OrthoDB" id="369216at2"/>